<dbReference type="EMBL" id="CP124756">
    <property type="protein sequence ID" value="WGZ94427.1"/>
    <property type="molecule type" value="Genomic_DNA"/>
</dbReference>
<evidence type="ECO:0000256" key="3">
    <source>
        <dbReference type="ARBA" id="ARBA00023237"/>
    </source>
</evidence>
<dbReference type="InterPro" id="IPR006665">
    <property type="entry name" value="OmpA-like"/>
</dbReference>
<dbReference type="Gene3D" id="3.30.1330.60">
    <property type="entry name" value="OmpA-like domain"/>
    <property type="match status" value="1"/>
</dbReference>
<sequence>MRILPAIFLLLPVLAVADASLPANDRQGSADLPYLKRYEGAVIIDQVQKSFDEFSLPISRLEEAGKKGDNDLFLPTRKLDVEGKVTRSVYLVPEGRSPLEVIRNYQEEVSGKGGSLLFECKGEECGGSPTNSANVFVNRTGLLYLVYPYELMVQPKFSTGDCAIRHPHSDQRYIAMKMATPEGNEVHLALLSYIMQADIGSCNALNGRTVLVLAAVEGKAREQRMATIVPADDMGKGIGEEGHVALYGIHFDYDKADLKPDSKPQLEEIAKLLKTDTALNVLVVGHTDNQGELDYNLNLSRHRAEAVVRALVSDYGIDATRLSAQGVGMAAPVASNQTPDGQAMNRRVEVVSR</sequence>
<name>A0AA95KPL3_9GAMM</name>
<keyword evidence="5" id="KW-0732">Signal</keyword>
<accession>A0AA95KPL3</accession>
<evidence type="ECO:0000259" key="6">
    <source>
        <dbReference type="PROSITE" id="PS51123"/>
    </source>
</evidence>
<evidence type="ECO:0000256" key="4">
    <source>
        <dbReference type="PROSITE-ProRule" id="PRU00473"/>
    </source>
</evidence>
<evidence type="ECO:0000256" key="2">
    <source>
        <dbReference type="ARBA" id="ARBA00023136"/>
    </source>
</evidence>
<dbReference type="AlphaFoldDB" id="A0AA95KPL3"/>
<feature type="signal peptide" evidence="5">
    <location>
        <begin position="1"/>
        <end position="17"/>
    </location>
</feature>
<feature type="domain" description="OmpA-like" evidence="6">
    <location>
        <begin position="238"/>
        <end position="353"/>
    </location>
</feature>
<keyword evidence="2 4" id="KW-0472">Membrane</keyword>
<dbReference type="GO" id="GO:0009279">
    <property type="term" value="C:cell outer membrane"/>
    <property type="evidence" value="ECO:0007669"/>
    <property type="project" value="UniProtKB-SubCell"/>
</dbReference>
<keyword evidence="3" id="KW-0998">Cell outer membrane</keyword>
<comment type="subcellular location">
    <subcellularLocation>
        <location evidence="1">Cell outer membrane</location>
    </subcellularLocation>
</comment>
<dbReference type="Pfam" id="PF16234">
    <property type="entry name" value="DUF4892"/>
    <property type="match status" value="1"/>
</dbReference>
<dbReference type="KEGG" id="tput:QJT81_00105"/>
<protein>
    <submittedName>
        <fullName evidence="7">DUF4892 domain-containing protein</fullName>
    </submittedName>
</protein>
<evidence type="ECO:0000313" key="7">
    <source>
        <dbReference type="EMBL" id="WGZ94427.1"/>
    </source>
</evidence>
<dbReference type="PANTHER" id="PTHR30329:SF21">
    <property type="entry name" value="LIPOPROTEIN YIAD-RELATED"/>
    <property type="match status" value="1"/>
</dbReference>
<feature type="chain" id="PRO_5041707378" evidence="5">
    <location>
        <begin position="18"/>
        <end position="353"/>
    </location>
</feature>
<dbReference type="InterPro" id="IPR036737">
    <property type="entry name" value="OmpA-like_sf"/>
</dbReference>
<dbReference type="Pfam" id="PF00691">
    <property type="entry name" value="OmpA"/>
    <property type="match status" value="1"/>
</dbReference>
<proteinExistence type="predicted"/>
<dbReference type="InterPro" id="IPR006664">
    <property type="entry name" value="OMP_bac"/>
</dbReference>
<dbReference type="CDD" id="cd07185">
    <property type="entry name" value="OmpA_C-like"/>
    <property type="match status" value="1"/>
</dbReference>
<gene>
    <name evidence="7" type="ORF">QJT81_00105</name>
</gene>
<organism evidence="7">
    <name type="scientific">Candidatus Thiothrix putei</name>
    <dbReference type="NCBI Taxonomy" id="3080811"/>
    <lineage>
        <taxon>Bacteria</taxon>
        <taxon>Pseudomonadati</taxon>
        <taxon>Pseudomonadota</taxon>
        <taxon>Gammaproteobacteria</taxon>
        <taxon>Thiotrichales</taxon>
        <taxon>Thiotrichaceae</taxon>
        <taxon>Thiothrix</taxon>
    </lineage>
</organism>
<dbReference type="InterPro" id="IPR050330">
    <property type="entry name" value="Bact_OuterMem_StrucFunc"/>
</dbReference>
<evidence type="ECO:0000256" key="5">
    <source>
        <dbReference type="SAM" id="SignalP"/>
    </source>
</evidence>
<reference evidence="7" key="2">
    <citation type="submission" date="2023-04" db="EMBL/GenBank/DDBJ databases">
        <authorList>
            <person name="Beletskiy A.V."/>
            <person name="Mardanov A.V."/>
            <person name="Ravin N.V."/>
        </authorList>
    </citation>
    <scope>NUCLEOTIDE SEQUENCE</scope>
    <source>
        <strain evidence="7">GKL-02</strain>
    </source>
</reference>
<dbReference type="SUPFAM" id="SSF103088">
    <property type="entry name" value="OmpA-like"/>
    <property type="match status" value="1"/>
</dbReference>
<dbReference type="InterPro" id="IPR032608">
    <property type="entry name" value="DUF4892"/>
</dbReference>
<reference evidence="7" key="1">
    <citation type="journal article" date="2023" name="Int. J. Mol. Sci.">
        <title>Metagenomics Revealed a New Genus 'Candidatus Thiocaldithrix dubininis' gen. nov., sp. nov. and a New Species 'Candidatus Thiothrix putei' sp. nov. in the Family Thiotrichaceae, Some Members of Which Have Traits of Both Na+- and H+-Motive Energetics.</title>
        <authorList>
            <person name="Ravin N.V."/>
            <person name="Muntyan M.S."/>
            <person name="Smolyakov D.D."/>
            <person name="Rudenko T.S."/>
            <person name="Beletsky A.V."/>
            <person name="Mardanov A.V."/>
            <person name="Grabovich M.Y."/>
        </authorList>
    </citation>
    <scope>NUCLEOTIDE SEQUENCE</scope>
    <source>
        <strain evidence="7">GKL-02</strain>
    </source>
</reference>
<dbReference type="PANTHER" id="PTHR30329">
    <property type="entry name" value="STATOR ELEMENT OF FLAGELLAR MOTOR COMPLEX"/>
    <property type="match status" value="1"/>
</dbReference>
<dbReference type="PRINTS" id="PR01021">
    <property type="entry name" value="OMPADOMAIN"/>
</dbReference>
<dbReference type="Proteomes" id="UP001301326">
    <property type="component" value="Chromosome"/>
</dbReference>
<dbReference type="PROSITE" id="PS51123">
    <property type="entry name" value="OMPA_2"/>
    <property type="match status" value="1"/>
</dbReference>
<evidence type="ECO:0000256" key="1">
    <source>
        <dbReference type="ARBA" id="ARBA00004442"/>
    </source>
</evidence>